<evidence type="ECO:0000313" key="1">
    <source>
        <dbReference type="EMBL" id="RZU38166.1"/>
    </source>
</evidence>
<comment type="caution">
    <text evidence="1">The sequence shown here is derived from an EMBL/GenBank/DDBJ whole genome shotgun (WGS) entry which is preliminary data.</text>
</comment>
<dbReference type="OrthoDB" id="6656383at2"/>
<protein>
    <submittedName>
        <fullName evidence="1">Uncharacterized protein</fullName>
    </submittedName>
</protein>
<evidence type="ECO:0000313" key="2">
    <source>
        <dbReference type="Proteomes" id="UP000292423"/>
    </source>
</evidence>
<accession>A0A4V2G3S6</accession>
<dbReference type="RefSeq" id="WP_130414767.1">
    <property type="nucleotide sequence ID" value="NZ_SHKX01000014.1"/>
</dbReference>
<reference evidence="1 2" key="1">
    <citation type="submission" date="2019-02" db="EMBL/GenBank/DDBJ databases">
        <title>Genomic Encyclopedia of Type Strains, Phase IV (KMG-IV): sequencing the most valuable type-strain genomes for metagenomic binning, comparative biology and taxonomic classification.</title>
        <authorList>
            <person name="Goeker M."/>
        </authorList>
    </citation>
    <scope>NUCLEOTIDE SEQUENCE [LARGE SCALE GENOMIC DNA]</scope>
    <source>
        <strain evidence="1 2">DSM 105135</strain>
    </source>
</reference>
<sequence>MVDWIQLAGMAGKAINAVRDWTDSLSQEREIFIPDGMINTAVTALLPKDSVVKSVLVECHDGFADLDILANHDGTEVNILLTFELQSLTINRHKQAVALRERQPPELSFRYFPSAWHKVWLLLQVWACRNILRQHPLHHVLRKTDGVEISNGVYRIDLSLWVRQKAALIAALYAVDIRQATLREGGLLVRGAANVKSLETLRGLYQVAAGTVSQVRDGLSRSDSRPLRSVNPD</sequence>
<organism evidence="1 2">
    <name type="scientific">Fluviicoccus keumensis</name>
    <dbReference type="NCBI Taxonomy" id="1435465"/>
    <lineage>
        <taxon>Bacteria</taxon>
        <taxon>Pseudomonadati</taxon>
        <taxon>Pseudomonadota</taxon>
        <taxon>Gammaproteobacteria</taxon>
        <taxon>Moraxellales</taxon>
        <taxon>Moraxellaceae</taxon>
        <taxon>Fluviicoccus</taxon>
    </lineage>
</organism>
<dbReference type="Proteomes" id="UP000292423">
    <property type="component" value="Unassembled WGS sequence"/>
</dbReference>
<proteinExistence type="predicted"/>
<gene>
    <name evidence="1" type="ORF">EV700_2744</name>
</gene>
<dbReference type="AlphaFoldDB" id="A0A4V2G3S6"/>
<name>A0A4V2G3S6_9GAMM</name>
<dbReference type="EMBL" id="SHKX01000014">
    <property type="protein sequence ID" value="RZU38166.1"/>
    <property type="molecule type" value="Genomic_DNA"/>
</dbReference>
<keyword evidence="2" id="KW-1185">Reference proteome</keyword>